<name>A0ABR5FKR4_9MYCO</name>
<evidence type="ECO:0000313" key="2">
    <source>
        <dbReference type="Proteomes" id="UP000036464"/>
    </source>
</evidence>
<proteinExistence type="predicted"/>
<comment type="caution">
    <text evidence="1">The sequence shown here is derived from an EMBL/GenBank/DDBJ whole genome shotgun (WGS) entry which is preliminary data.</text>
</comment>
<dbReference type="Proteomes" id="UP000036464">
    <property type="component" value="Unassembled WGS sequence"/>
</dbReference>
<keyword evidence="2" id="KW-1185">Reference proteome</keyword>
<evidence type="ECO:0000313" key="1">
    <source>
        <dbReference type="EMBL" id="KLO31586.1"/>
    </source>
</evidence>
<accession>A0ABR5FKR4</accession>
<dbReference type="EMBL" id="LDPO01000001">
    <property type="protein sequence ID" value="KLO31586.1"/>
    <property type="molecule type" value="Genomic_DNA"/>
</dbReference>
<reference evidence="1 2" key="1">
    <citation type="submission" date="2015-05" db="EMBL/GenBank/DDBJ databases">
        <title>Genome sequence of Mycobacterium heraklionense Davo strain.</title>
        <authorList>
            <person name="Greninger A.L."/>
            <person name="Cunningham G."/>
            <person name="Miller S."/>
        </authorList>
    </citation>
    <scope>NUCLEOTIDE SEQUENCE [LARGE SCALE GENOMIC DNA]</scope>
    <source>
        <strain evidence="1 2">Davo</strain>
    </source>
</reference>
<sequence>MVWRRHAVDVPVSGEYPGGDTVYVVTDVATGQKDGLNQPKFGESVAEVFGCVFDVVSTGPTEEQSDTTTNSERAWVFLPIVDGQGIPTVDFDQDGELVYIAEIPNTARLRPERGTALGQRDYKIIGRPEVQYDLDGQPDHVWIVCEWRGGGKPTDGG</sequence>
<organism evidence="1 2">
    <name type="scientific">Mycolicibacter heraklionensis</name>
    <dbReference type="NCBI Taxonomy" id="512402"/>
    <lineage>
        <taxon>Bacteria</taxon>
        <taxon>Bacillati</taxon>
        <taxon>Actinomycetota</taxon>
        <taxon>Actinomycetes</taxon>
        <taxon>Mycobacteriales</taxon>
        <taxon>Mycobacteriaceae</taxon>
        <taxon>Mycolicibacter</taxon>
    </lineage>
</organism>
<protein>
    <submittedName>
        <fullName evidence="1">Uncharacterized protein</fullName>
    </submittedName>
</protein>
<gene>
    <name evidence="1" type="ORF">ABW16_01765</name>
</gene>